<dbReference type="Proteomes" id="UP000295258">
    <property type="component" value="Unassembled WGS sequence"/>
</dbReference>
<accession>A0A4R4VKK2</accession>
<dbReference type="Gene3D" id="1.20.1250.20">
    <property type="entry name" value="MFS general substrate transporter like domains"/>
    <property type="match status" value="2"/>
</dbReference>
<feature type="transmembrane region" description="Helical" evidence="7">
    <location>
        <begin position="429"/>
        <end position="449"/>
    </location>
</feature>
<feature type="domain" description="Major facilitator superfamily (MFS) profile" evidence="8">
    <location>
        <begin position="269"/>
        <end position="460"/>
    </location>
</feature>
<evidence type="ECO:0000313" key="10">
    <source>
        <dbReference type="Proteomes" id="UP000295258"/>
    </source>
</evidence>
<evidence type="ECO:0000256" key="3">
    <source>
        <dbReference type="ARBA" id="ARBA00022692"/>
    </source>
</evidence>
<dbReference type="InterPro" id="IPR036259">
    <property type="entry name" value="MFS_trans_sf"/>
</dbReference>
<evidence type="ECO:0000259" key="8">
    <source>
        <dbReference type="PROSITE" id="PS50850"/>
    </source>
</evidence>
<dbReference type="GO" id="GO:0022857">
    <property type="term" value="F:transmembrane transporter activity"/>
    <property type="evidence" value="ECO:0007669"/>
    <property type="project" value="InterPro"/>
</dbReference>
<dbReference type="InterPro" id="IPR020846">
    <property type="entry name" value="MFS_dom"/>
</dbReference>
<keyword evidence="2" id="KW-1003">Cell membrane</keyword>
<proteinExistence type="predicted"/>
<dbReference type="GO" id="GO:0005886">
    <property type="term" value="C:plasma membrane"/>
    <property type="evidence" value="ECO:0007669"/>
    <property type="project" value="UniProtKB-SubCell"/>
</dbReference>
<feature type="transmembrane region" description="Helical" evidence="7">
    <location>
        <begin position="314"/>
        <end position="334"/>
    </location>
</feature>
<sequence>MEHTDPARFGSARTPLRGAGALDPDELARMRAGQLIPRGFPEHGRTCRSAGSSRAARTVESDRTESMYAKVLAIGEFRGLWLGGLLSRAGDQLARVALAVLTYERSGSAAITTLVYAMTFVPALIGGPALGWLADRYPRREVTIVCDVTRTVLIGFVALPGLPLPALCALVFASQLLDSPSRAARISLTPDVLPRELYQSGVAVHQLSGQVVTLLGFAGGGIVVALVGAGTAILINAVTFAAAAALTLATVRRRPAAAGKEPISLLGGLRLVAGHRALRSLLGLAMLSGFHVIPEAIAVPYAASFGLGTAEAGLLMAALPVGNVIGVFVLARFLSESRRMALMAPMAVAASVPLVASVADPGYVPLLLLWTVCGVLTGYHVAANAEYVRIAPPESRGQAVGLASSGMVAAQGLGILLGGLLVEAAGPEYGLAIAGAAGLVAGVPVLLAWNRAVSASPPPT</sequence>
<dbReference type="SUPFAM" id="SSF103473">
    <property type="entry name" value="MFS general substrate transporter"/>
    <property type="match status" value="1"/>
</dbReference>
<dbReference type="AlphaFoldDB" id="A0A4R4VKK2"/>
<keyword evidence="10" id="KW-1185">Reference proteome</keyword>
<evidence type="ECO:0000256" key="4">
    <source>
        <dbReference type="ARBA" id="ARBA00022989"/>
    </source>
</evidence>
<feature type="region of interest" description="Disordered" evidence="6">
    <location>
        <begin position="1"/>
        <end position="20"/>
    </location>
</feature>
<comment type="subcellular location">
    <subcellularLocation>
        <location evidence="1">Cell membrane</location>
        <topology evidence="1">Multi-pass membrane protein</topology>
    </subcellularLocation>
</comment>
<keyword evidence="5 7" id="KW-0472">Membrane</keyword>
<evidence type="ECO:0000256" key="2">
    <source>
        <dbReference type="ARBA" id="ARBA00022475"/>
    </source>
</evidence>
<feature type="transmembrane region" description="Helical" evidence="7">
    <location>
        <begin position="281"/>
        <end position="302"/>
    </location>
</feature>
<name>A0A4R4VKK2_9ACTN</name>
<dbReference type="Pfam" id="PF07690">
    <property type="entry name" value="MFS_1"/>
    <property type="match status" value="2"/>
</dbReference>
<dbReference type="CDD" id="cd06173">
    <property type="entry name" value="MFS_MefA_like"/>
    <property type="match status" value="1"/>
</dbReference>
<feature type="transmembrane region" description="Helical" evidence="7">
    <location>
        <begin position="365"/>
        <end position="387"/>
    </location>
</feature>
<keyword evidence="3 7" id="KW-0812">Transmembrane</keyword>
<evidence type="ECO:0000313" key="9">
    <source>
        <dbReference type="EMBL" id="TDD06122.1"/>
    </source>
</evidence>
<feature type="transmembrane region" description="Helical" evidence="7">
    <location>
        <begin position="399"/>
        <end position="417"/>
    </location>
</feature>
<evidence type="ECO:0000256" key="5">
    <source>
        <dbReference type="ARBA" id="ARBA00023136"/>
    </source>
</evidence>
<comment type="caution">
    <text evidence="9">The sequence shown here is derived from an EMBL/GenBank/DDBJ whole genome shotgun (WGS) entry which is preliminary data.</text>
</comment>
<protein>
    <submittedName>
        <fullName evidence="9">MFS transporter</fullName>
    </submittedName>
</protein>
<gene>
    <name evidence="9" type="ORF">E1292_15700</name>
</gene>
<feature type="transmembrane region" description="Helical" evidence="7">
    <location>
        <begin position="114"/>
        <end position="133"/>
    </location>
</feature>
<dbReference type="PANTHER" id="PTHR23513:SF11">
    <property type="entry name" value="STAPHYLOFERRIN A TRANSPORTER"/>
    <property type="match status" value="1"/>
</dbReference>
<feature type="transmembrane region" description="Helical" evidence="7">
    <location>
        <begin position="233"/>
        <end position="251"/>
    </location>
</feature>
<reference evidence="9 10" key="1">
    <citation type="submission" date="2019-03" db="EMBL/GenBank/DDBJ databases">
        <title>Draft genome sequences of novel Actinobacteria.</title>
        <authorList>
            <person name="Sahin N."/>
            <person name="Ay H."/>
            <person name="Saygin H."/>
        </authorList>
    </citation>
    <scope>NUCLEOTIDE SEQUENCE [LARGE SCALE GENOMIC DNA]</scope>
    <source>
        <strain evidence="9 10">KC310</strain>
    </source>
</reference>
<evidence type="ECO:0000256" key="7">
    <source>
        <dbReference type="SAM" id="Phobius"/>
    </source>
</evidence>
<dbReference type="PANTHER" id="PTHR23513">
    <property type="entry name" value="INTEGRAL MEMBRANE EFFLUX PROTEIN-RELATED"/>
    <property type="match status" value="1"/>
</dbReference>
<feature type="transmembrane region" description="Helical" evidence="7">
    <location>
        <begin position="153"/>
        <end position="177"/>
    </location>
</feature>
<feature type="transmembrane region" description="Helical" evidence="7">
    <location>
        <begin position="341"/>
        <end position="359"/>
    </location>
</feature>
<dbReference type="InterPro" id="IPR011701">
    <property type="entry name" value="MFS"/>
</dbReference>
<organism evidence="9 10">
    <name type="scientific">Nonomuraea deserti</name>
    <dbReference type="NCBI Taxonomy" id="1848322"/>
    <lineage>
        <taxon>Bacteria</taxon>
        <taxon>Bacillati</taxon>
        <taxon>Actinomycetota</taxon>
        <taxon>Actinomycetes</taxon>
        <taxon>Streptosporangiales</taxon>
        <taxon>Streptosporangiaceae</taxon>
        <taxon>Nonomuraea</taxon>
    </lineage>
</organism>
<dbReference type="PROSITE" id="PS50850">
    <property type="entry name" value="MFS"/>
    <property type="match status" value="1"/>
</dbReference>
<evidence type="ECO:0000256" key="6">
    <source>
        <dbReference type="SAM" id="MobiDB-lite"/>
    </source>
</evidence>
<dbReference type="EMBL" id="SMKO01000034">
    <property type="protein sequence ID" value="TDD06122.1"/>
    <property type="molecule type" value="Genomic_DNA"/>
</dbReference>
<evidence type="ECO:0000256" key="1">
    <source>
        <dbReference type="ARBA" id="ARBA00004651"/>
    </source>
</evidence>
<keyword evidence="4 7" id="KW-1133">Transmembrane helix</keyword>